<gene>
    <name evidence="1" type="ORF">E6B08_11150</name>
</gene>
<dbReference type="OrthoDB" id="7017134at2"/>
<reference evidence="2" key="1">
    <citation type="submission" date="2019-04" db="EMBL/GenBank/DDBJ databases">
        <title>Genome sequence of Pseudomonas putida 1290, an auxin catabolizing strain.</title>
        <authorList>
            <person name="Laird T.S."/>
            <person name="Leveau J.H.J."/>
        </authorList>
    </citation>
    <scope>NUCLEOTIDE SEQUENCE [LARGE SCALE GENOMIC DNA]</scope>
    <source>
        <strain evidence="2">1290</strain>
    </source>
</reference>
<accession>A0A4D6XNC6</accession>
<sequence>MQMQIPLPVSVSDWRYKTASGGGLTVVFAAAAGGALTLTDPLGVDQQFRYGSLGVGVGLGARLPRFGKVNLHVRGKSIGAAGASEDFPAVGRVLVADSVAARGLVRDDFEGACVFIEGGVGLLGGASGSAMLFGLDAKLLAMTAATLTPVGNLLLPHDSAVRLLRSAKGVIMAAGLNMGLQAGAGATISLGGLF</sequence>
<dbReference type="EMBL" id="CP039371">
    <property type="protein sequence ID" value="QCI15451.1"/>
    <property type="molecule type" value="Genomic_DNA"/>
</dbReference>
<dbReference type="AlphaFoldDB" id="A0A4D6XNC6"/>
<proteinExistence type="predicted"/>
<evidence type="ECO:0000313" key="2">
    <source>
        <dbReference type="Proteomes" id="UP000298551"/>
    </source>
</evidence>
<name>A0A4D6XNC6_PSEPU</name>
<dbReference type="Proteomes" id="UP000298551">
    <property type="component" value="Chromosome"/>
</dbReference>
<protein>
    <submittedName>
        <fullName evidence="1">Uncharacterized protein</fullName>
    </submittedName>
</protein>
<evidence type="ECO:0000313" key="1">
    <source>
        <dbReference type="EMBL" id="QCI15451.1"/>
    </source>
</evidence>
<organism evidence="1 2">
    <name type="scientific">Pseudomonas putida</name>
    <name type="common">Arthrobacter siderocapsulatus</name>
    <dbReference type="NCBI Taxonomy" id="303"/>
    <lineage>
        <taxon>Bacteria</taxon>
        <taxon>Pseudomonadati</taxon>
        <taxon>Pseudomonadota</taxon>
        <taxon>Gammaproteobacteria</taxon>
        <taxon>Pseudomonadales</taxon>
        <taxon>Pseudomonadaceae</taxon>
        <taxon>Pseudomonas</taxon>
    </lineage>
</organism>